<proteinExistence type="predicted"/>
<dbReference type="InterPro" id="IPR001763">
    <property type="entry name" value="Rhodanese-like_dom"/>
</dbReference>
<name>A0ABD1DGJ1_CULPP</name>
<dbReference type="Proteomes" id="UP001562425">
    <property type="component" value="Unassembled WGS sequence"/>
</dbReference>
<gene>
    <name evidence="2" type="ORF">pipiens_020128</name>
</gene>
<evidence type="ECO:0000313" key="2">
    <source>
        <dbReference type="EMBL" id="KAL1398811.1"/>
    </source>
</evidence>
<dbReference type="EMBL" id="JBEHCU010005759">
    <property type="protein sequence ID" value="KAL1398811.1"/>
    <property type="molecule type" value="Genomic_DNA"/>
</dbReference>
<dbReference type="PROSITE" id="PS50206">
    <property type="entry name" value="RHODANESE_3"/>
    <property type="match status" value="1"/>
</dbReference>
<dbReference type="InterPro" id="IPR036873">
    <property type="entry name" value="Rhodanese-like_dom_sf"/>
</dbReference>
<keyword evidence="3" id="KW-1185">Reference proteome</keyword>
<reference evidence="2 3" key="1">
    <citation type="submission" date="2024-05" db="EMBL/GenBank/DDBJ databases">
        <title>Culex pipiens pipiens assembly and annotation.</title>
        <authorList>
            <person name="Alout H."/>
            <person name="Durand T."/>
        </authorList>
    </citation>
    <scope>NUCLEOTIDE SEQUENCE [LARGE SCALE GENOMIC DNA]</scope>
    <source>
        <strain evidence="2">HA-2024</strain>
        <tissue evidence="2">Whole body</tissue>
    </source>
</reference>
<dbReference type="SMART" id="SM00450">
    <property type="entry name" value="RHOD"/>
    <property type="match status" value="1"/>
</dbReference>
<dbReference type="AlphaFoldDB" id="A0ABD1DGJ1"/>
<dbReference type="Gene3D" id="3.40.250.10">
    <property type="entry name" value="Rhodanese-like domain"/>
    <property type="match status" value="1"/>
</dbReference>
<protein>
    <recommendedName>
        <fullName evidence="1">Rhodanese domain-containing protein</fullName>
    </recommendedName>
</protein>
<accession>A0ABD1DGJ1</accession>
<feature type="non-terminal residue" evidence="2">
    <location>
        <position position="187"/>
    </location>
</feature>
<evidence type="ECO:0000313" key="3">
    <source>
        <dbReference type="Proteomes" id="UP001562425"/>
    </source>
</evidence>
<dbReference type="Pfam" id="PF00581">
    <property type="entry name" value="Rhodanese"/>
    <property type="match status" value="1"/>
</dbReference>
<organism evidence="2 3">
    <name type="scientific">Culex pipiens pipiens</name>
    <name type="common">Northern house mosquito</name>
    <dbReference type="NCBI Taxonomy" id="38569"/>
    <lineage>
        <taxon>Eukaryota</taxon>
        <taxon>Metazoa</taxon>
        <taxon>Ecdysozoa</taxon>
        <taxon>Arthropoda</taxon>
        <taxon>Hexapoda</taxon>
        <taxon>Insecta</taxon>
        <taxon>Pterygota</taxon>
        <taxon>Neoptera</taxon>
        <taxon>Endopterygota</taxon>
        <taxon>Diptera</taxon>
        <taxon>Nematocera</taxon>
        <taxon>Culicoidea</taxon>
        <taxon>Culicidae</taxon>
        <taxon>Culicinae</taxon>
        <taxon>Culicini</taxon>
        <taxon>Culex</taxon>
        <taxon>Culex</taxon>
    </lineage>
</organism>
<sequence length="187" mass="21322">METCVNDSESMYQFTPKSVTYRKFALHEEEPGEFDLKYSDDDHGEVQAELYPRLSVYDLIRLLRDRPASVAILDLRSNLEHKKVAIENSVNVPFSSVSLKESRLDVLNVPRLEAYLRRKIVVVVATAHESAMLMAKFLVDCSVSYVCVLNRGFGAIYRSDDKLLLQTFDYMNTLAKFVPNIASFVEA</sequence>
<feature type="domain" description="Rhodanese" evidence="1">
    <location>
        <begin position="66"/>
        <end position="165"/>
    </location>
</feature>
<evidence type="ECO:0000259" key="1">
    <source>
        <dbReference type="PROSITE" id="PS50206"/>
    </source>
</evidence>
<dbReference type="SUPFAM" id="SSF52821">
    <property type="entry name" value="Rhodanese/Cell cycle control phosphatase"/>
    <property type="match status" value="1"/>
</dbReference>
<comment type="caution">
    <text evidence="2">The sequence shown here is derived from an EMBL/GenBank/DDBJ whole genome shotgun (WGS) entry which is preliminary data.</text>
</comment>